<dbReference type="InterPro" id="IPR001398">
    <property type="entry name" value="Macrophage_inhib_fac"/>
</dbReference>
<evidence type="ECO:0000256" key="2">
    <source>
        <dbReference type="ARBA" id="ARBA00005851"/>
    </source>
</evidence>
<dbReference type="Proteomes" id="UP000294933">
    <property type="component" value="Unassembled WGS sequence"/>
</dbReference>
<evidence type="ECO:0000256" key="4">
    <source>
        <dbReference type="ARBA" id="ARBA00022525"/>
    </source>
</evidence>
<dbReference type="OrthoDB" id="255819at2759"/>
<dbReference type="EC" id="5.3.2.1" evidence="9"/>
<evidence type="ECO:0000256" key="5">
    <source>
        <dbReference type="ARBA" id="ARBA00023235"/>
    </source>
</evidence>
<dbReference type="GO" id="GO:0005615">
    <property type="term" value="C:extracellular space"/>
    <property type="evidence" value="ECO:0007669"/>
    <property type="project" value="UniProtKB-KW"/>
</dbReference>
<dbReference type="PANTHER" id="PTHR11954">
    <property type="entry name" value="D-DOPACHROME DECARBOXYLASE"/>
    <property type="match status" value="1"/>
</dbReference>
<dbReference type="Gene3D" id="3.30.429.10">
    <property type="entry name" value="Macrophage Migration Inhibitory Factor"/>
    <property type="match status" value="1"/>
</dbReference>
<organism evidence="13 14">
    <name type="scientific">Rickenella mellea</name>
    <dbReference type="NCBI Taxonomy" id="50990"/>
    <lineage>
        <taxon>Eukaryota</taxon>
        <taxon>Fungi</taxon>
        <taxon>Dikarya</taxon>
        <taxon>Basidiomycota</taxon>
        <taxon>Agaricomycotina</taxon>
        <taxon>Agaricomycetes</taxon>
        <taxon>Hymenochaetales</taxon>
        <taxon>Rickenellaceae</taxon>
        <taxon>Rickenella</taxon>
    </lineage>
</organism>
<dbReference type="GO" id="GO:0050178">
    <property type="term" value="F:phenylpyruvate tautomerase activity"/>
    <property type="evidence" value="ECO:0007669"/>
    <property type="project" value="UniProtKB-EC"/>
</dbReference>
<sequence length="119" mass="13358">MPSLTITTNVKVPDQKAFVLAFSKLAAETLRKPETYISVSYNYDEFLTFAGSVEPAFLMTIVSLDNINPELNDQYSKVFFDHFNEKLGVEGNRGYITYIDPGRAYLGHKGTTFATIFGK</sequence>
<dbReference type="GO" id="GO:0004167">
    <property type="term" value="F:dopachrome isomerase activity"/>
    <property type="evidence" value="ECO:0007669"/>
    <property type="project" value="UniProtKB-EC"/>
</dbReference>
<proteinExistence type="inferred from homology"/>
<evidence type="ECO:0000256" key="8">
    <source>
        <dbReference type="ARBA" id="ARBA00038932"/>
    </source>
</evidence>
<evidence type="ECO:0000313" key="13">
    <source>
        <dbReference type="EMBL" id="TDL13250.1"/>
    </source>
</evidence>
<dbReference type="Pfam" id="PF01187">
    <property type="entry name" value="MIF"/>
    <property type="match status" value="1"/>
</dbReference>
<gene>
    <name evidence="13" type="ORF">BD410DRAFT_797677</name>
</gene>
<dbReference type="VEuPathDB" id="FungiDB:BD410DRAFT_797677"/>
<reference evidence="13 14" key="1">
    <citation type="submission" date="2018-06" db="EMBL/GenBank/DDBJ databases">
        <title>A transcriptomic atlas of mushroom development highlights an independent origin of complex multicellularity.</title>
        <authorList>
            <consortium name="DOE Joint Genome Institute"/>
            <person name="Krizsan K."/>
            <person name="Almasi E."/>
            <person name="Merenyi Z."/>
            <person name="Sahu N."/>
            <person name="Viragh M."/>
            <person name="Koszo T."/>
            <person name="Mondo S."/>
            <person name="Kiss B."/>
            <person name="Balint B."/>
            <person name="Kues U."/>
            <person name="Barry K."/>
            <person name="Hegedus J.C."/>
            <person name="Henrissat B."/>
            <person name="Johnson J."/>
            <person name="Lipzen A."/>
            <person name="Ohm R."/>
            <person name="Nagy I."/>
            <person name="Pangilinan J."/>
            <person name="Yan J."/>
            <person name="Xiong Y."/>
            <person name="Grigoriev I.V."/>
            <person name="Hibbett D.S."/>
            <person name="Nagy L.G."/>
        </authorList>
    </citation>
    <scope>NUCLEOTIDE SEQUENCE [LARGE SCALE GENOMIC DNA]</scope>
    <source>
        <strain evidence="13 14">SZMC22713</strain>
    </source>
</reference>
<dbReference type="STRING" id="50990.A0A4Y7PFW1"/>
<dbReference type="InterPro" id="IPR014347">
    <property type="entry name" value="Tautomerase/MIF_sf"/>
</dbReference>
<keyword evidence="3" id="KW-0202">Cytokine</keyword>
<comment type="subcellular location">
    <subcellularLocation>
        <location evidence="1">Secreted</location>
    </subcellularLocation>
</comment>
<dbReference type="AlphaFoldDB" id="A0A4Y7PFW1"/>
<evidence type="ECO:0000256" key="7">
    <source>
        <dbReference type="ARBA" id="ARBA00036823"/>
    </source>
</evidence>
<name>A0A4Y7PFW1_9AGAM</name>
<accession>A0A4Y7PFW1</accession>
<evidence type="ECO:0000256" key="11">
    <source>
        <dbReference type="ARBA" id="ARBA00041912"/>
    </source>
</evidence>
<keyword evidence="5" id="KW-0413">Isomerase</keyword>
<evidence type="ECO:0000256" key="12">
    <source>
        <dbReference type="ARBA" id="ARBA00042730"/>
    </source>
</evidence>
<evidence type="ECO:0000256" key="1">
    <source>
        <dbReference type="ARBA" id="ARBA00004613"/>
    </source>
</evidence>
<keyword evidence="4" id="KW-0964">Secreted</keyword>
<evidence type="ECO:0000313" key="14">
    <source>
        <dbReference type="Proteomes" id="UP000294933"/>
    </source>
</evidence>
<comment type="catalytic activity">
    <reaction evidence="6">
        <text>3-phenylpyruvate = enol-phenylpyruvate</text>
        <dbReference type="Rhea" id="RHEA:17097"/>
        <dbReference type="ChEBI" id="CHEBI:16815"/>
        <dbReference type="ChEBI" id="CHEBI:18005"/>
        <dbReference type="EC" id="5.3.2.1"/>
    </reaction>
</comment>
<evidence type="ECO:0000256" key="10">
    <source>
        <dbReference type="ARBA" id="ARBA00041631"/>
    </source>
</evidence>
<evidence type="ECO:0000256" key="9">
    <source>
        <dbReference type="ARBA" id="ARBA00039086"/>
    </source>
</evidence>
<evidence type="ECO:0000256" key="6">
    <source>
        <dbReference type="ARBA" id="ARBA00036735"/>
    </source>
</evidence>
<dbReference type="EMBL" id="ML170800">
    <property type="protein sequence ID" value="TDL13250.1"/>
    <property type="molecule type" value="Genomic_DNA"/>
</dbReference>
<protein>
    <recommendedName>
        <fullName evidence="12">L-dopachrome isomerase</fullName>
        <ecNumber evidence="9">5.3.2.1</ecNumber>
        <ecNumber evidence="8">5.3.3.12</ecNumber>
    </recommendedName>
    <alternativeName>
        <fullName evidence="10">L-dopachrome tautomerase</fullName>
    </alternativeName>
    <alternativeName>
        <fullName evidence="11">Phenylpyruvate tautomerase</fullName>
    </alternativeName>
</protein>
<dbReference type="EC" id="5.3.3.12" evidence="8"/>
<comment type="catalytic activity">
    <reaction evidence="7">
        <text>L-dopachrome = 5,6-dihydroxyindole-2-carboxylate</text>
        <dbReference type="Rhea" id="RHEA:13041"/>
        <dbReference type="ChEBI" id="CHEBI:16875"/>
        <dbReference type="ChEBI" id="CHEBI:57509"/>
        <dbReference type="EC" id="5.3.3.12"/>
    </reaction>
</comment>
<evidence type="ECO:0000256" key="3">
    <source>
        <dbReference type="ARBA" id="ARBA00022514"/>
    </source>
</evidence>
<keyword evidence="14" id="KW-1185">Reference proteome</keyword>
<dbReference type="PANTHER" id="PTHR11954:SF6">
    <property type="entry name" value="MACROPHAGE MIGRATION INHIBITORY FACTOR"/>
    <property type="match status" value="1"/>
</dbReference>
<comment type="similarity">
    <text evidence="2">Belongs to the MIF family.</text>
</comment>
<dbReference type="SUPFAM" id="SSF55331">
    <property type="entry name" value="Tautomerase/MIF"/>
    <property type="match status" value="1"/>
</dbReference>